<dbReference type="GO" id="GO:0005829">
    <property type="term" value="C:cytosol"/>
    <property type="evidence" value="ECO:0007669"/>
    <property type="project" value="TreeGrafter"/>
</dbReference>
<dbReference type="SUPFAM" id="SSF52518">
    <property type="entry name" value="Thiamin diphosphate-binding fold (THDP-binding)"/>
    <property type="match status" value="1"/>
</dbReference>
<keyword evidence="9" id="KW-0784">Thiamine biosynthesis</keyword>
<reference evidence="13" key="1">
    <citation type="submission" date="2023-03" db="EMBL/GenBank/DDBJ databases">
        <title>Stygiobacter electus gen. nov., sp. nov., facultatively anaerobic thermotolerant bacterium of the class Ignavibacteria from a well of Yessentuki mineral water deposit.</title>
        <authorList>
            <person name="Podosokorskaya O.A."/>
            <person name="Elcheninov A.G."/>
            <person name="Petrova N.F."/>
            <person name="Zavarzina D.G."/>
            <person name="Kublanov I.V."/>
            <person name="Merkel A.Y."/>
        </authorList>
    </citation>
    <scope>NUCLEOTIDE SEQUENCE</scope>
    <source>
        <strain evidence="13">09-Me</strain>
    </source>
</reference>
<comment type="similarity">
    <text evidence="3">Belongs to the transketolase family. DXPS subfamily.</text>
</comment>
<organism evidence="13 14">
    <name type="scientific">Stygiobacter electus</name>
    <dbReference type="NCBI Taxonomy" id="3032292"/>
    <lineage>
        <taxon>Bacteria</taxon>
        <taxon>Pseudomonadati</taxon>
        <taxon>Ignavibacteriota</taxon>
        <taxon>Ignavibacteria</taxon>
        <taxon>Ignavibacteriales</taxon>
        <taxon>Melioribacteraceae</taxon>
        <taxon>Stygiobacter</taxon>
    </lineage>
</organism>
<dbReference type="GO" id="GO:0009228">
    <property type="term" value="P:thiamine biosynthetic process"/>
    <property type="evidence" value="ECO:0007669"/>
    <property type="project" value="UniProtKB-KW"/>
</dbReference>
<evidence type="ECO:0000313" key="13">
    <source>
        <dbReference type="EMBL" id="MDF1612718.1"/>
    </source>
</evidence>
<accession>A0AAE3TCS3</accession>
<comment type="caution">
    <text evidence="13">The sequence shown here is derived from an EMBL/GenBank/DDBJ whole genome shotgun (WGS) entry which is preliminary data.</text>
</comment>
<keyword evidence="7" id="KW-0479">Metal-binding</keyword>
<evidence type="ECO:0000256" key="2">
    <source>
        <dbReference type="ARBA" id="ARBA00004980"/>
    </source>
</evidence>
<evidence type="ECO:0000313" key="14">
    <source>
        <dbReference type="Proteomes" id="UP001221302"/>
    </source>
</evidence>
<evidence type="ECO:0000256" key="6">
    <source>
        <dbReference type="ARBA" id="ARBA00022679"/>
    </source>
</evidence>
<keyword evidence="14" id="KW-1185">Reference proteome</keyword>
<keyword evidence="8" id="KW-0460">Magnesium</keyword>
<comment type="subunit">
    <text evidence="4">Homodimer.</text>
</comment>
<keyword evidence="6" id="KW-0808">Transferase</keyword>
<sequence length="302" mass="34182">MNYEQLLIELISNDNRYFVMTAENRAAMRGITNQIKNNFIDTGITEQTMIGMAAGLALRGRVPIVHALATFLTMRAFEFIRTDVGIPNLPVKIMGSVAGFLSEANGPTHQAIEDVSIMRGIPNMNVFCPADLQDFNLGIKKVLQHDNPFYIRYLNLPNVVEHSEFEIGKAEVFGNGKDIAILVYGMLFTQAFKVKEILEKKGYSVRLLNLRTLKPIDETEILKTVNECKLIVTIEDHFITGGLYSILAELLLRNKKTTEVLPIALMNKWFKPALLNDVLEYEGFTANKLAIKIENYFEEKNF</sequence>
<evidence type="ECO:0000256" key="7">
    <source>
        <dbReference type="ARBA" id="ARBA00022723"/>
    </source>
</evidence>
<evidence type="ECO:0000256" key="1">
    <source>
        <dbReference type="ARBA" id="ARBA00001946"/>
    </source>
</evidence>
<dbReference type="InterPro" id="IPR005477">
    <property type="entry name" value="Dxylulose-5-P_synthase"/>
</dbReference>
<dbReference type="InterPro" id="IPR005475">
    <property type="entry name" value="Transketolase-like_Pyr-bd"/>
</dbReference>
<keyword evidence="10" id="KW-0786">Thiamine pyrophosphate</keyword>
<dbReference type="RefSeq" id="WP_321536489.1">
    <property type="nucleotide sequence ID" value="NZ_JARGDL010000017.1"/>
</dbReference>
<proteinExistence type="inferred from homology"/>
<dbReference type="SMART" id="SM00861">
    <property type="entry name" value="Transket_pyr"/>
    <property type="match status" value="1"/>
</dbReference>
<comment type="pathway">
    <text evidence="2">Metabolic intermediate biosynthesis; 1-deoxy-D-xylulose 5-phosphate biosynthesis; 1-deoxy-D-xylulose 5-phosphate from D-glyceraldehyde 3-phosphate and pyruvate: step 1/1.</text>
</comment>
<dbReference type="InterPro" id="IPR029061">
    <property type="entry name" value="THDP-binding"/>
</dbReference>
<evidence type="ECO:0000259" key="12">
    <source>
        <dbReference type="SMART" id="SM00861"/>
    </source>
</evidence>
<evidence type="ECO:0000256" key="10">
    <source>
        <dbReference type="ARBA" id="ARBA00023052"/>
    </source>
</evidence>
<dbReference type="Gene3D" id="3.40.50.920">
    <property type="match status" value="1"/>
</dbReference>
<gene>
    <name evidence="13" type="ORF">P0M35_11200</name>
</gene>
<evidence type="ECO:0000256" key="9">
    <source>
        <dbReference type="ARBA" id="ARBA00022977"/>
    </source>
</evidence>
<dbReference type="Pfam" id="PF02780">
    <property type="entry name" value="Transketolase_C"/>
    <property type="match status" value="1"/>
</dbReference>
<dbReference type="GO" id="GO:0046872">
    <property type="term" value="F:metal ion binding"/>
    <property type="evidence" value="ECO:0007669"/>
    <property type="project" value="UniProtKB-KW"/>
</dbReference>
<name>A0AAE3TCS3_9BACT</name>
<evidence type="ECO:0000256" key="5">
    <source>
        <dbReference type="ARBA" id="ARBA00013150"/>
    </source>
</evidence>
<dbReference type="CDD" id="cd07033">
    <property type="entry name" value="TPP_PYR_DXS_TK_like"/>
    <property type="match status" value="1"/>
</dbReference>
<dbReference type="PANTHER" id="PTHR43322:SF5">
    <property type="entry name" value="1-DEOXY-D-XYLULOSE-5-PHOSPHATE SYNTHASE, CHLOROPLASTIC"/>
    <property type="match status" value="1"/>
</dbReference>
<dbReference type="PANTHER" id="PTHR43322">
    <property type="entry name" value="1-D-DEOXYXYLULOSE 5-PHOSPHATE SYNTHASE-RELATED"/>
    <property type="match status" value="1"/>
</dbReference>
<evidence type="ECO:0000256" key="3">
    <source>
        <dbReference type="ARBA" id="ARBA00011081"/>
    </source>
</evidence>
<feature type="domain" description="Transketolase-like pyrimidine-binding" evidence="12">
    <location>
        <begin position="1"/>
        <end position="159"/>
    </location>
</feature>
<dbReference type="Gene3D" id="3.40.50.970">
    <property type="match status" value="1"/>
</dbReference>
<comment type="cofactor">
    <cofactor evidence="1">
        <name>Mg(2+)</name>
        <dbReference type="ChEBI" id="CHEBI:18420"/>
    </cofactor>
</comment>
<dbReference type="EC" id="2.2.1.7" evidence="5"/>
<dbReference type="EMBL" id="JARGDL010000017">
    <property type="protein sequence ID" value="MDF1612718.1"/>
    <property type="molecule type" value="Genomic_DNA"/>
</dbReference>
<evidence type="ECO:0000256" key="8">
    <source>
        <dbReference type="ARBA" id="ARBA00022842"/>
    </source>
</evidence>
<protein>
    <recommendedName>
        <fullName evidence="5">1-deoxy-D-xylulose-5-phosphate synthase</fullName>
        <ecNumber evidence="5">2.2.1.7</ecNumber>
    </recommendedName>
</protein>
<dbReference type="SUPFAM" id="SSF52922">
    <property type="entry name" value="TK C-terminal domain-like"/>
    <property type="match status" value="1"/>
</dbReference>
<dbReference type="Pfam" id="PF02779">
    <property type="entry name" value="Transket_pyr"/>
    <property type="match status" value="1"/>
</dbReference>
<dbReference type="GO" id="GO:0016114">
    <property type="term" value="P:terpenoid biosynthetic process"/>
    <property type="evidence" value="ECO:0007669"/>
    <property type="project" value="InterPro"/>
</dbReference>
<dbReference type="GO" id="GO:0008661">
    <property type="term" value="F:1-deoxy-D-xylulose-5-phosphate synthase activity"/>
    <property type="evidence" value="ECO:0007669"/>
    <property type="project" value="UniProtKB-EC"/>
</dbReference>
<keyword evidence="11" id="KW-0414">Isoprene biosynthesis</keyword>
<dbReference type="Proteomes" id="UP001221302">
    <property type="component" value="Unassembled WGS sequence"/>
</dbReference>
<dbReference type="InterPro" id="IPR009014">
    <property type="entry name" value="Transketo_C/PFOR_II"/>
</dbReference>
<dbReference type="InterPro" id="IPR033248">
    <property type="entry name" value="Transketolase_C"/>
</dbReference>
<dbReference type="AlphaFoldDB" id="A0AAE3TCS3"/>
<dbReference type="GO" id="GO:0019288">
    <property type="term" value="P:isopentenyl diphosphate biosynthetic process, methylerythritol 4-phosphate pathway"/>
    <property type="evidence" value="ECO:0007669"/>
    <property type="project" value="TreeGrafter"/>
</dbReference>
<evidence type="ECO:0000256" key="4">
    <source>
        <dbReference type="ARBA" id="ARBA00011738"/>
    </source>
</evidence>
<evidence type="ECO:0000256" key="11">
    <source>
        <dbReference type="ARBA" id="ARBA00023229"/>
    </source>
</evidence>